<evidence type="ECO:0000313" key="2">
    <source>
        <dbReference type="EMBL" id="RNA31983.1"/>
    </source>
</evidence>
<dbReference type="AlphaFoldDB" id="A0A3M7S833"/>
<dbReference type="Gene3D" id="1.20.5.270">
    <property type="entry name" value="Ubiquinol cytochrome reductase, transmembrane domain"/>
    <property type="match status" value="1"/>
</dbReference>
<protein>
    <submittedName>
        <fullName evidence="2">Cytochrome b-c1 complex subunit mitochondrial</fullName>
        <ecNumber evidence="2">1.10.2.2</ecNumber>
    </submittedName>
</protein>
<evidence type="ECO:0000259" key="1">
    <source>
        <dbReference type="Pfam" id="PF02921"/>
    </source>
</evidence>
<dbReference type="EMBL" id="REGN01001872">
    <property type="protein sequence ID" value="RNA31983.1"/>
    <property type="molecule type" value="Genomic_DNA"/>
</dbReference>
<accession>A0A3M7S833</accession>
<evidence type="ECO:0000313" key="3">
    <source>
        <dbReference type="Proteomes" id="UP000276133"/>
    </source>
</evidence>
<keyword evidence="3" id="KW-1185">Reference proteome</keyword>
<reference evidence="2 3" key="1">
    <citation type="journal article" date="2018" name="Sci. Rep.">
        <title>Genomic signatures of local adaptation to the degree of environmental predictability in rotifers.</title>
        <authorList>
            <person name="Franch-Gras L."/>
            <person name="Hahn C."/>
            <person name="Garcia-Roger E.M."/>
            <person name="Carmona M.J."/>
            <person name="Serra M."/>
            <person name="Gomez A."/>
        </authorList>
    </citation>
    <scope>NUCLEOTIDE SEQUENCE [LARGE SCALE GENOMIC DNA]</scope>
    <source>
        <strain evidence="2">HYR1</strain>
    </source>
</reference>
<dbReference type="InterPro" id="IPR004192">
    <property type="entry name" value="Rieske_TM"/>
</dbReference>
<dbReference type="GO" id="GO:0016491">
    <property type="term" value="F:oxidoreductase activity"/>
    <property type="evidence" value="ECO:0007669"/>
    <property type="project" value="UniProtKB-KW"/>
</dbReference>
<dbReference type="GO" id="GO:0008121">
    <property type="term" value="F:quinol-cytochrome-c reductase activity"/>
    <property type="evidence" value="ECO:0007669"/>
    <property type="project" value="InterPro"/>
</dbReference>
<comment type="caution">
    <text evidence="2">The sequence shown here is derived from an EMBL/GenBank/DDBJ whole genome shotgun (WGS) entry which is preliminary data.</text>
</comment>
<sequence length="125" mass="13792">MSSLALSRLSSFNNSATTVVLAAANKLAPKPAVPMQSDDHSHDHMGLPNSFKPSNNFSLGKLLIGGNLKVTSSFSKSLQCRYSHTDIKIPDFSEYRNEYSESSTQHSRDRADDKKTFSYISTFGK</sequence>
<feature type="domain" description="Cytochrome b-c1 complex subunit Rieske transmembrane" evidence="1">
    <location>
        <begin position="84"/>
        <end position="124"/>
    </location>
</feature>
<dbReference type="Pfam" id="PF02921">
    <property type="entry name" value="UCR_TM"/>
    <property type="match status" value="1"/>
</dbReference>
<dbReference type="SUPFAM" id="SSF81502">
    <property type="entry name" value="ISP transmembrane anchor"/>
    <property type="match status" value="1"/>
</dbReference>
<dbReference type="EC" id="1.10.2.2" evidence="2"/>
<name>A0A3M7S833_BRAPC</name>
<dbReference type="OrthoDB" id="1637982at2759"/>
<dbReference type="Proteomes" id="UP000276133">
    <property type="component" value="Unassembled WGS sequence"/>
</dbReference>
<dbReference type="InterPro" id="IPR037008">
    <property type="entry name" value="bc1_Rieske_TM_sf"/>
</dbReference>
<proteinExistence type="predicted"/>
<dbReference type="STRING" id="10195.A0A3M7S833"/>
<organism evidence="2 3">
    <name type="scientific">Brachionus plicatilis</name>
    <name type="common">Marine rotifer</name>
    <name type="synonym">Brachionus muelleri</name>
    <dbReference type="NCBI Taxonomy" id="10195"/>
    <lineage>
        <taxon>Eukaryota</taxon>
        <taxon>Metazoa</taxon>
        <taxon>Spiralia</taxon>
        <taxon>Gnathifera</taxon>
        <taxon>Rotifera</taxon>
        <taxon>Eurotatoria</taxon>
        <taxon>Monogononta</taxon>
        <taxon>Pseudotrocha</taxon>
        <taxon>Ploima</taxon>
        <taxon>Brachionidae</taxon>
        <taxon>Brachionus</taxon>
    </lineage>
</organism>
<gene>
    <name evidence="2" type="ORF">BpHYR1_006217</name>
</gene>
<keyword evidence="2" id="KW-0560">Oxidoreductase</keyword>